<dbReference type="KEGG" id="mis:MICPUN_102904"/>
<evidence type="ECO:0000313" key="2">
    <source>
        <dbReference type="EMBL" id="ACO66037.1"/>
    </source>
</evidence>
<organism evidence="2 3">
    <name type="scientific">Micromonas commoda (strain RCC299 / NOUM17 / CCMP2709)</name>
    <name type="common">Picoplanktonic green alga</name>
    <dbReference type="NCBI Taxonomy" id="296587"/>
    <lineage>
        <taxon>Eukaryota</taxon>
        <taxon>Viridiplantae</taxon>
        <taxon>Chlorophyta</taxon>
        <taxon>Mamiellophyceae</taxon>
        <taxon>Mamiellales</taxon>
        <taxon>Mamiellaceae</taxon>
        <taxon>Micromonas</taxon>
    </lineage>
</organism>
<dbReference type="InParanoid" id="C1EDD9"/>
<protein>
    <submittedName>
        <fullName evidence="2">Uncharacterized protein</fullName>
    </submittedName>
</protein>
<accession>C1EDD9</accession>
<gene>
    <name evidence="2" type="ORF">MICPUN_102904</name>
</gene>
<dbReference type="EMBL" id="CP001330">
    <property type="protein sequence ID" value="ACO66037.1"/>
    <property type="molecule type" value="Genomic_DNA"/>
</dbReference>
<dbReference type="OrthoDB" id="498359at2759"/>
<proteinExistence type="predicted"/>
<feature type="compositionally biased region" description="Polar residues" evidence="1">
    <location>
        <begin position="276"/>
        <end position="286"/>
    </location>
</feature>
<evidence type="ECO:0000256" key="1">
    <source>
        <dbReference type="SAM" id="MobiDB-lite"/>
    </source>
</evidence>
<reference evidence="2 3" key="1">
    <citation type="journal article" date="2009" name="Science">
        <title>Green evolution and dynamic adaptations revealed by genomes of the marine picoeukaryotes Micromonas.</title>
        <authorList>
            <person name="Worden A.Z."/>
            <person name="Lee J.H."/>
            <person name="Mock T."/>
            <person name="Rouze P."/>
            <person name="Simmons M.P."/>
            <person name="Aerts A.L."/>
            <person name="Allen A.E."/>
            <person name="Cuvelier M.L."/>
            <person name="Derelle E."/>
            <person name="Everett M.V."/>
            <person name="Foulon E."/>
            <person name="Grimwood J."/>
            <person name="Gundlach H."/>
            <person name="Henrissat B."/>
            <person name="Napoli C."/>
            <person name="McDonald S.M."/>
            <person name="Parker M.S."/>
            <person name="Rombauts S."/>
            <person name="Salamov A."/>
            <person name="Von Dassow P."/>
            <person name="Badger J.H."/>
            <person name="Coutinho P.M."/>
            <person name="Demir E."/>
            <person name="Dubchak I."/>
            <person name="Gentemann C."/>
            <person name="Eikrem W."/>
            <person name="Gready J.E."/>
            <person name="John U."/>
            <person name="Lanier W."/>
            <person name="Lindquist E.A."/>
            <person name="Lucas S."/>
            <person name="Mayer K.F."/>
            <person name="Moreau H."/>
            <person name="Not F."/>
            <person name="Otillar R."/>
            <person name="Panaud O."/>
            <person name="Pangilinan J."/>
            <person name="Paulsen I."/>
            <person name="Piegu B."/>
            <person name="Poliakov A."/>
            <person name="Robbens S."/>
            <person name="Schmutz J."/>
            <person name="Toulza E."/>
            <person name="Wyss T."/>
            <person name="Zelensky A."/>
            <person name="Zhou K."/>
            <person name="Armbrust E.V."/>
            <person name="Bhattacharya D."/>
            <person name="Goodenough U.W."/>
            <person name="Van de Peer Y."/>
            <person name="Grigoriev I.V."/>
        </authorList>
    </citation>
    <scope>NUCLEOTIDE SEQUENCE [LARGE SCALE GENOMIC DNA]</scope>
    <source>
        <strain evidence="3">RCC299 / NOUM17</strain>
    </source>
</reference>
<sequence>MAATATCSTRVSTVLAATARRLDQYRRGPSVVSAVSRPDRHDSTVDASRWSRRGALFSMVGTAAWARSPRPALAEPSAEGVGKPLRPLKEYRTALDGAVSELDAVCAELRAAAGSTSSVDEFDVPAYAAPLDAVTRASIAHRLHVDELGAFWVTSRGTDRYMAGERSPFARDREDLWKLLPEKSGPLGKLLQPDFDNPDDPLCLIYSCVNDPRAPPSIDVLYSLKLLDEGLNTEGVTAVGLLSNAEDCADKARRYVKLVDETADGSLRDEGWRNPAKSSSWHRVGI</sequence>
<dbReference type="RefSeq" id="XP_002504779.1">
    <property type="nucleotide sequence ID" value="XM_002504733.1"/>
</dbReference>
<name>C1EDD9_MICCC</name>
<evidence type="ECO:0000313" key="3">
    <source>
        <dbReference type="Proteomes" id="UP000002009"/>
    </source>
</evidence>
<keyword evidence="3" id="KW-1185">Reference proteome</keyword>
<dbReference type="AlphaFoldDB" id="C1EDD9"/>
<dbReference type="GeneID" id="8247201"/>
<dbReference type="Proteomes" id="UP000002009">
    <property type="component" value="Chromosome 11"/>
</dbReference>
<dbReference type="OMA" id="GVREDEW"/>
<feature type="region of interest" description="Disordered" evidence="1">
    <location>
        <begin position="267"/>
        <end position="286"/>
    </location>
</feature>